<evidence type="ECO:0000313" key="3">
    <source>
        <dbReference type="Proteomes" id="UP001472677"/>
    </source>
</evidence>
<comment type="caution">
    <text evidence="2">The sequence shown here is derived from an EMBL/GenBank/DDBJ whole genome shotgun (WGS) entry which is preliminary data.</text>
</comment>
<sequence length="67" mass="7447">MILLPIRLVGIRMITSQSKPVRNSGPPQGLQLCGHSDQPTSDNRRSPEKLIRMLARSQQSFAFGICL</sequence>
<reference evidence="2 3" key="1">
    <citation type="journal article" date="2024" name="G3 (Bethesda)">
        <title>Genome assembly of Hibiscus sabdariffa L. provides insights into metabolisms of medicinal natural products.</title>
        <authorList>
            <person name="Kim T."/>
        </authorList>
    </citation>
    <scope>NUCLEOTIDE SEQUENCE [LARGE SCALE GENOMIC DNA]</scope>
    <source>
        <strain evidence="2">TK-2024</strain>
        <tissue evidence="2">Old leaves</tissue>
    </source>
</reference>
<feature type="region of interest" description="Disordered" evidence="1">
    <location>
        <begin position="17"/>
        <end position="46"/>
    </location>
</feature>
<name>A0ABR2E5J6_9ROSI</name>
<proteinExistence type="predicted"/>
<evidence type="ECO:0000313" key="2">
    <source>
        <dbReference type="EMBL" id="KAK8551964.1"/>
    </source>
</evidence>
<keyword evidence="3" id="KW-1185">Reference proteome</keyword>
<organism evidence="2 3">
    <name type="scientific">Hibiscus sabdariffa</name>
    <name type="common">roselle</name>
    <dbReference type="NCBI Taxonomy" id="183260"/>
    <lineage>
        <taxon>Eukaryota</taxon>
        <taxon>Viridiplantae</taxon>
        <taxon>Streptophyta</taxon>
        <taxon>Embryophyta</taxon>
        <taxon>Tracheophyta</taxon>
        <taxon>Spermatophyta</taxon>
        <taxon>Magnoliopsida</taxon>
        <taxon>eudicotyledons</taxon>
        <taxon>Gunneridae</taxon>
        <taxon>Pentapetalae</taxon>
        <taxon>rosids</taxon>
        <taxon>malvids</taxon>
        <taxon>Malvales</taxon>
        <taxon>Malvaceae</taxon>
        <taxon>Malvoideae</taxon>
        <taxon>Hibiscus</taxon>
    </lineage>
</organism>
<dbReference type="EMBL" id="JBBPBM010000020">
    <property type="protein sequence ID" value="KAK8551964.1"/>
    <property type="molecule type" value="Genomic_DNA"/>
</dbReference>
<accession>A0ABR2E5J6</accession>
<dbReference type="Proteomes" id="UP001472677">
    <property type="component" value="Unassembled WGS sequence"/>
</dbReference>
<protein>
    <submittedName>
        <fullName evidence="2">Uncharacterized protein</fullName>
    </submittedName>
</protein>
<gene>
    <name evidence="2" type="ORF">V6N12_040581</name>
</gene>
<evidence type="ECO:0000256" key="1">
    <source>
        <dbReference type="SAM" id="MobiDB-lite"/>
    </source>
</evidence>